<keyword evidence="2" id="KW-1185">Reference proteome</keyword>
<reference evidence="1" key="2">
    <citation type="submission" date="2018-04" db="EMBL/GenBank/DDBJ databases">
        <title>OnivRS2 (Oryza nivara Reference Sequence Version 2).</title>
        <authorList>
            <person name="Zhang J."/>
            <person name="Kudrna D."/>
            <person name="Lee S."/>
            <person name="Talag J."/>
            <person name="Rajasekar S."/>
            <person name="Welchert J."/>
            <person name="Hsing Y.-I."/>
            <person name="Wing R.A."/>
        </authorList>
    </citation>
    <scope>NUCLEOTIDE SEQUENCE [LARGE SCALE GENOMIC DNA]</scope>
    <source>
        <strain evidence="1">SL10</strain>
    </source>
</reference>
<dbReference type="EnsemblPlants" id="ONIVA05G12630.1">
    <property type="protein sequence ID" value="ONIVA05G12630.1"/>
    <property type="gene ID" value="ONIVA05G12630"/>
</dbReference>
<dbReference type="Proteomes" id="UP000006591">
    <property type="component" value="Chromosome 5"/>
</dbReference>
<reference evidence="1" key="1">
    <citation type="submission" date="2015-04" db="UniProtKB">
        <authorList>
            <consortium name="EnsemblPlants"/>
        </authorList>
    </citation>
    <scope>IDENTIFICATION</scope>
    <source>
        <strain evidence="1">SL10</strain>
    </source>
</reference>
<dbReference type="AlphaFoldDB" id="A0A0E0HCT8"/>
<organism evidence="1">
    <name type="scientific">Oryza nivara</name>
    <name type="common">Indian wild rice</name>
    <name type="synonym">Oryza sativa f. spontanea</name>
    <dbReference type="NCBI Taxonomy" id="4536"/>
    <lineage>
        <taxon>Eukaryota</taxon>
        <taxon>Viridiplantae</taxon>
        <taxon>Streptophyta</taxon>
        <taxon>Embryophyta</taxon>
        <taxon>Tracheophyta</taxon>
        <taxon>Spermatophyta</taxon>
        <taxon>Magnoliopsida</taxon>
        <taxon>Liliopsida</taxon>
        <taxon>Poales</taxon>
        <taxon>Poaceae</taxon>
        <taxon>BOP clade</taxon>
        <taxon>Oryzoideae</taxon>
        <taxon>Oryzeae</taxon>
        <taxon>Oryzinae</taxon>
        <taxon>Oryza</taxon>
    </lineage>
</organism>
<protein>
    <submittedName>
        <fullName evidence="1">Uncharacterized protein</fullName>
    </submittedName>
</protein>
<sequence length="138" mass="15387">VTINVYEPKVKHHWVPSGSWIQIENGTGCGDVNDEAQNKSCTDHSRPGFVQDPKTKKLTVEYGNRILAKFSIQLHEGNGQLYKVGWICSGSNRLRKFSTNGHFASEAYGRVAFIRDILIVNENKKLVNPNPVKAYAGS</sequence>
<name>A0A0E0HCT8_ORYNI</name>
<accession>A0A0E0HCT8</accession>
<evidence type="ECO:0000313" key="2">
    <source>
        <dbReference type="Proteomes" id="UP000006591"/>
    </source>
</evidence>
<dbReference type="STRING" id="4536.A0A0E0HCT8"/>
<proteinExistence type="predicted"/>
<evidence type="ECO:0000313" key="1">
    <source>
        <dbReference type="EnsemblPlants" id="ONIVA05G12630.1"/>
    </source>
</evidence>
<dbReference type="HOGENOM" id="CLU_1860411_0_0_1"/>
<dbReference type="Gramene" id="ONIVA05G12630.1">
    <property type="protein sequence ID" value="ONIVA05G12630.1"/>
    <property type="gene ID" value="ONIVA05G12630"/>
</dbReference>